<dbReference type="SFLD" id="SFLDS00003">
    <property type="entry name" value="Haloacid_Dehalogenase"/>
    <property type="match status" value="1"/>
</dbReference>
<dbReference type="SFLD" id="SFLDG01129">
    <property type="entry name" value="C1.5:_HAD__Beta-PGM__Phosphata"/>
    <property type="match status" value="1"/>
</dbReference>
<dbReference type="AlphaFoldDB" id="A0A2S8SRB9"/>
<dbReference type="InParanoid" id="A0A2S8SRB9"/>
<keyword evidence="2" id="KW-1185">Reference proteome</keyword>
<dbReference type="Gene3D" id="1.10.150.720">
    <property type="entry name" value="Haloacid dehalogenase-like hydrolase"/>
    <property type="match status" value="1"/>
</dbReference>
<evidence type="ECO:0000313" key="2">
    <source>
        <dbReference type="Proteomes" id="UP000237684"/>
    </source>
</evidence>
<dbReference type="InterPro" id="IPR006439">
    <property type="entry name" value="HAD-SF_hydro_IA"/>
</dbReference>
<dbReference type="Proteomes" id="UP000237684">
    <property type="component" value="Unassembled WGS sequence"/>
</dbReference>
<reference evidence="1 2" key="1">
    <citation type="journal article" date="2018" name="Syst. Appl. Microbiol.">
        <title>Abditibacterium utsteinense sp. nov., the first cultivated member of candidate phylum FBP, isolated from ice-free Antarctic soil samples.</title>
        <authorList>
            <person name="Tahon G."/>
            <person name="Tytgat B."/>
            <person name="Lebbe L."/>
            <person name="Carlier A."/>
            <person name="Willems A."/>
        </authorList>
    </citation>
    <scope>NUCLEOTIDE SEQUENCE [LARGE SCALE GENOMIC DNA]</scope>
    <source>
        <strain evidence="1 2">LMG 29911</strain>
    </source>
</reference>
<dbReference type="EMBL" id="NIGF01000012">
    <property type="protein sequence ID" value="PQV63362.1"/>
    <property type="molecule type" value="Genomic_DNA"/>
</dbReference>
<dbReference type="OrthoDB" id="9809962at2"/>
<dbReference type="InterPro" id="IPR036412">
    <property type="entry name" value="HAD-like_sf"/>
</dbReference>
<dbReference type="PANTHER" id="PTHR46191:SF2">
    <property type="entry name" value="HALOACID DEHALOGENASE-LIKE HYDROLASE DOMAIN-CONTAINING PROTEIN 3"/>
    <property type="match status" value="1"/>
</dbReference>
<dbReference type="InterPro" id="IPR051828">
    <property type="entry name" value="HAD-like_hydrolase_domain"/>
</dbReference>
<dbReference type="PRINTS" id="PR00413">
    <property type="entry name" value="HADHALOGNASE"/>
</dbReference>
<comment type="caution">
    <text evidence="1">The sequence shown here is derived from an EMBL/GenBank/DDBJ whole genome shotgun (WGS) entry which is preliminary data.</text>
</comment>
<organism evidence="1 2">
    <name type="scientific">Abditibacterium utsteinense</name>
    <dbReference type="NCBI Taxonomy" id="1960156"/>
    <lineage>
        <taxon>Bacteria</taxon>
        <taxon>Pseudomonadati</taxon>
        <taxon>Abditibacteriota</taxon>
        <taxon>Abditibacteriia</taxon>
        <taxon>Abditibacteriales</taxon>
        <taxon>Abditibacteriaceae</taxon>
        <taxon>Abditibacterium</taxon>
    </lineage>
</organism>
<gene>
    <name evidence="1" type="ORF">B1R32_11217</name>
</gene>
<name>A0A2S8SRB9_9BACT</name>
<protein>
    <submittedName>
        <fullName evidence="1">Haloacid dehalogenase superfamily, subfamily IA</fullName>
    </submittedName>
</protein>
<dbReference type="PANTHER" id="PTHR46191">
    <property type="match status" value="1"/>
</dbReference>
<dbReference type="Pfam" id="PF00702">
    <property type="entry name" value="Hydrolase"/>
    <property type="match status" value="1"/>
</dbReference>
<dbReference type="SUPFAM" id="SSF56784">
    <property type="entry name" value="HAD-like"/>
    <property type="match status" value="1"/>
</dbReference>
<evidence type="ECO:0000313" key="1">
    <source>
        <dbReference type="EMBL" id="PQV63362.1"/>
    </source>
</evidence>
<sequence length="267" mass="30448">MIIRGKNNGRGALEDVLESIPLMYLIFDSYGTLLEMDDFYGRLQRNFAQFGAHFPPDVIKRAAHAEMRHYMKGARLANCLGSWNNLRRDCALILENAIREQGHSIELAPEQVMEILSDSVVYQPFPGVKATLSDLKKRGLRLGVLSNWDFKLKHALEDAEILPFFDFALSSAQVGVEKPAREFFEKGFALARRFQPNLGRKECFYIGDHYEKDVLGARQAGLSPLWLVRDARDIASGEIHEAERDDVPKLKSLRDLLRLFPNSLQNR</sequence>
<dbReference type="InterPro" id="IPR023214">
    <property type="entry name" value="HAD_sf"/>
</dbReference>
<proteinExistence type="predicted"/>
<dbReference type="NCBIfam" id="TIGR01549">
    <property type="entry name" value="HAD-SF-IA-v1"/>
    <property type="match status" value="1"/>
</dbReference>
<accession>A0A2S8SRB9</accession>
<dbReference type="RefSeq" id="WP_106380442.1">
    <property type="nucleotide sequence ID" value="NZ_NIGF01000012.1"/>
</dbReference>
<dbReference type="InterPro" id="IPR044924">
    <property type="entry name" value="HAD-SF_hydro_IA_REG-2-like_cap"/>
</dbReference>
<dbReference type="Gene3D" id="3.40.50.1000">
    <property type="entry name" value="HAD superfamily/HAD-like"/>
    <property type="match status" value="1"/>
</dbReference>